<dbReference type="Proteomes" id="UP000315589">
    <property type="component" value="Unassembled WGS sequence"/>
</dbReference>
<keyword evidence="1" id="KW-0472">Membrane</keyword>
<accession>A0A554LLM4</accession>
<proteinExistence type="predicted"/>
<dbReference type="InterPro" id="IPR011659">
    <property type="entry name" value="WD40"/>
</dbReference>
<name>A0A554LLM4_9BACT</name>
<dbReference type="Pfam" id="PF07676">
    <property type="entry name" value="PD40"/>
    <property type="match status" value="1"/>
</dbReference>
<reference evidence="2 3" key="1">
    <citation type="submission" date="2017-07" db="EMBL/GenBank/DDBJ databases">
        <title>Mechanisms for carbon and nitrogen cycling indicate functional differentiation within the Candidate Phyla Radiation.</title>
        <authorList>
            <person name="Danczak R.E."/>
            <person name="Johnston M.D."/>
            <person name="Kenah C."/>
            <person name="Slattery M."/>
            <person name="Wrighton K.C."/>
            <person name="Wilkins M.J."/>
        </authorList>
    </citation>
    <scope>NUCLEOTIDE SEQUENCE [LARGE SCALE GENOMIC DNA]</scope>
    <source>
        <strain evidence="2">Licking1014_85</strain>
    </source>
</reference>
<dbReference type="InterPro" id="IPR011042">
    <property type="entry name" value="6-blade_b-propeller_TolB-like"/>
</dbReference>
<dbReference type="Gene3D" id="2.120.10.30">
    <property type="entry name" value="TolB, C-terminal domain"/>
    <property type="match status" value="1"/>
</dbReference>
<evidence type="ECO:0000313" key="2">
    <source>
        <dbReference type="EMBL" id="TSC93704.1"/>
    </source>
</evidence>
<comment type="caution">
    <text evidence="2">The sequence shown here is derived from an EMBL/GenBank/DDBJ whole genome shotgun (WGS) entry which is preliminary data.</text>
</comment>
<evidence type="ECO:0000256" key="1">
    <source>
        <dbReference type="SAM" id="Phobius"/>
    </source>
</evidence>
<dbReference type="AlphaFoldDB" id="A0A554LLM4"/>
<organism evidence="2 3">
    <name type="scientific">Candidatus Berkelbacteria bacterium Licking1014_85</name>
    <dbReference type="NCBI Taxonomy" id="2017148"/>
    <lineage>
        <taxon>Bacteria</taxon>
        <taxon>Candidatus Berkelbacteria</taxon>
    </lineage>
</organism>
<keyword evidence="1" id="KW-1133">Transmembrane helix</keyword>
<dbReference type="EMBL" id="VMGI01000013">
    <property type="protein sequence ID" value="TSC93704.1"/>
    <property type="molecule type" value="Genomic_DNA"/>
</dbReference>
<protein>
    <submittedName>
        <fullName evidence="2">Uncharacterized protein</fullName>
    </submittedName>
</protein>
<feature type="transmembrane region" description="Helical" evidence="1">
    <location>
        <begin position="54"/>
        <end position="72"/>
    </location>
</feature>
<evidence type="ECO:0000313" key="3">
    <source>
        <dbReference type="Proteomes" id="UP000315589"/>
    </source>
</evidence>
<gene>
    <name evidence="2" type="ORF">CEN91_141</name>
</gene>
<dbReference type="SUPFAM" id="SSF69304">
    <property type="entry name" value="Tricorn protease N-terminal domain"/>
    <property type="match status" value="1"/>
</dbReference>
<sequence length="505" mass="57137">MNKHFNTAFNNLNREKLTPETLGQSKHNVWLAINHKLGEKNMHKNIFKFSWKHLSYGFGSVAIIALITFSIFNPISKKSEVATNTLESSLTPTVFQGGLVEKSSKLGIVKENIGSVKDISDTSTVQTNSPESSNNLNKIKEISYIKPNLPLPQNSQTGTIALGFPSIGLTAKNGKSFFAKTYASSINPTILYIKDGDGERAIYAYDIIMDQEKKIIDTEYKDTHPIFSPDYSKIVFVALKHLEDTRYQPIPNIYDIFSKTYKKLDNTPEFPGSEFIYSPDGKYLYSGMNIFNTIAKEWKQITNPNITNGQYAGGAAGTDIFSDDSKNIYQAMNIYQDAKAVRSRIYQYSIADNKFDLICESEKYINLKNAIKINNKEISYISYDWKETETLIKLDVSSKSISEIAKFRYIYGNLWNIAGDESILLGWKEKTDKNPGLYLYDNGKITLLKELIGGTGGRIIGWYGDENKFLYINTQAGLGNNGSLNLFDMETKTDYKLTDNIRYYD</sequence>
<keyword evidence="1" id="KW-0812">Transmembrane</keyword>